<reference evidence="2" key="1">
    <citation type="submission" date="2022-11" db="UniProtKB">
        <authorList>
            <consortium name="WormBaseParasite"/>
        </authorList>
    </citation>
    <scope>IDENTIFICATION</scope>
</reference>
<evidence type="ECO:0000313" key="2">
    <source>
        <dbReference type="WBParaSite" id="ES5_v2.g9558.t1"/>
    </source>
</evidence>
<accession>A0AC34GX61</accession>
<dbReference type="WBParaSite" id="ES5_v2.g9558.t1">
    <property type="protein sequence ID" value="ES5_v2.g9558.t1"/>
    <property type="gene ID" value="ES5_v2.g9558"/>
</dbReference>
<protein>
    <submittedName>
        <fullName evidence="2">Uncharacterized protein</fullName>
    </submittedName>
</protein>
<sequence length="146" mass="16264">MASNVPTVDVYLPSIIFATAIPVVAKMTKDPSCIEVSVMDKKFIARVRNIATFSMCRKSVLESLNIPLTKEGIKEMKAPSFGQNIQTLGQVKLSLMIGNAEVVHNFYVIQEMEEDFLIGADIMQKFGPVEFDFQNKKITFGKQVGK</sequence>
<dbReference type="Proteomes" id="UP000887579">
    <property type="component" value="Unplaced"/>
</dbReference>
<organism evidence="1 2">
    <name type="scientific">Panagrolaimus sp. ES5</name>
    <dbReference type="NCBI Taxonomy" id="591445"/>
    <lineage>
        <taxon>Eukaryota</taxon>
        <taxon>Metazoa</taxon>
        <taxon>Ecdysozoa</taxon>
        <taxon>Nematoda</taxon>
        <taxon>Chromadorea</taxon>
        <taxon>Rhabditida</taxon>
        <taxon>Tylenchina</taxon>
        <taxon>Panagrolaimomorpha</taxon>
        <taxon>Panagrolaimoidea</taxon>
        <taxon>Panagrolaimidae</taxon>
        <taxon>Panagrolaimus</taxon>
    </lineage>
</organism>
<name>A0AC34GX61_9BILA</name>
<proteinExistence type="predicted"/>
<evidence type="ECO:0000313" key="1">
    <source>
        <dbReference type="Proteomes" id="UP000887579"/>
    </source>
</evidence>